<dbReference type="PROSITE" id="PS51898">
    <property type="entry name" value="TYR_RECOMBINASE"/>
    <property type="match status" value="1"/>
</dbReference>
<dbReference type="Gene3D" id="1.10.443.10">
    <property type="entry name" value="Intergrase catalytic core"/>
    <property type="match status" value="1"/>
</dbReference>
<dbReference type="InterPro" id="IPR011010">
    <property type="entry name" value="DNA_brk_join_enz"/>
</dbReference>
<dbReference type="GO" id="GO:0015074">
    <property type="term" value="P:DNA integration"/>
    <property type="evidence" value="ECO:0007669"/>
    <property type="project" value="InterPro"/>
</dbReference>
<dbReference type="Gene3D" id="1.10.150.130">
    <property type="match status" value="1"/>
</dbReference>
<protein>
    <submittedName>
        <fullName evidence="5">Site-specific integrase</fullName>
    </submittedName>
</protein>
<sequence length="265" mass="30224">MLNFITVHQEFINWYGANHAKSSTEKVHVHMHAAVKYAVEESYIDRDFAVRPALSGAKGNPDALKYLQEADFFKLIKYLNSTNNELSVSRAMIQFACYTGARLSEIAGLTIEDVDLKTGIININKTYNYRDGGFAPTKNPQSIRKIDIDDHYLQILKKRVLTHELRKQELLFAKNNSTTPPTSNAVNKELRKIFKDIGINSDMNFHGLRHTHISYLLANEVNIQYVSKRAGHSSVSTTLTVYTHILERLERDEISRTRKLLSNIG</sequence>
<dbReference type="Pfam" id="PF00589">
    <property type="entry name" value="Phage_integrase"/>
    <property type="match status" value="1"/>
</dbReference>
<dbReference type="GO" id="GO:0003677">
    <property type="term" value="F:DNA binding"/>
    <property type="evidence" value="ECO:0007669"/>
    <property type="project" value="UniProtKB-KW"/>
</dbReference>
<keyword evidence="3" id="KW-0233">DNA recombination</keyword>
<dbReference type="RefSeq" id="WP_279851045.1">
    <property type="nucleotide sequence ID" value="NZ_CP122959.1"/>
</dbReference>
<comment type="similarity">
    <text evidence="1">Belongs to the 'phage' integrase family.</text>
</comment>
<dbReference type="GO" id="GO:0006310">
    <property type="term" value="P:DNA recombination"/>
    <property type="evidence" value="ECO:0007669"/>
    <property type="project" value="UniProtKB-KW"/>
</dbReference>
<keyword evidence="2" id="KW-0238">DNA-binding</keyword>
<evidence type="ECO:0000259" key="4">
    <source>
        <dbReference type="PROSITE" id="PS51898"/>
    </source>
</evidence>
<dbReference type="PANTHER" id="PTHR30349">
    <property type="entry name" value="PHAGE INTEGRASE-RELATED"/>
    <property type="match status" value="1"/>
</dbReference>
<evidence type="ECO:0000256" key="2">
    <source>
        <dbReference type="ARBA" id="ARBA00023125"/>
    </source>
</evidence>
<proteinExistence type="inferred from homology"/>
<feature type="domain" description="Tyr recombinase" evidence="4">
    <location>
        <begin position="62"/>
        <end position="256"/>
    </location>
</feature>
<accession>A0AAF0GS87</accession>
<dbReference type="AlphaFoldDB" id="A0AAF0GS87"/>
<name>A0AAF0GS87_LATSK</name>
<evidence type="ECO:0000256" key="1">
    <source>
        <dbReference type="ARBA" id="ARBA00008857"/>
    </source>
</evidence>
<dbReference type="PANTHER" id="PTHR30349:SF64">
    <property type="entry name" value="PROPHAGE INTEGRASE INTD-RELATED"/>
    <property type="match status" value="1"/>
</dbReference>
<dbReference type="SUPFAM" id="SSF56349">
    <property type="entry name" value="DNA breaking-rejoining enzymes"/>
    <property type="match status" value="1"/>
</dbReference>
<dbReference type="Proteomes" id="UP001179858">
    <property type="component" value="Chromosome"/>
</dbReference>
<dbReference type="CDD" id="cd01189">
    <property type="entry name" value="INT_ICEBs1_C_like"/>
    <property type="match status" value="1"/>
</dbReference>
<dbReference type="EMBL" id="CP122959">
    <property type="protein sequence ID" value="WGI19614.1"/>
    <property type="molecule type" value="Genomic_DNA"/>
</dbReference>
<organism evidence="5 6">
    <name type="scientific">Latilactobacillus sakei</name>
    <name type="common">Lactobacillus sakei</name>
    <dbReference type="NCBI Taxonomy" id="1599"/>
    <lineage>
        <taxon>Bacteria</taxon>
        <taxon>Bacillati</taxon>
        <taxon>Bacillota</taxon>
        <taxon>Bacilli</taxon>
        <taxon>Lactobacillales</taxon>
        <taxon>Lactobacillaceae</taxon>
        <taxon>Latilactobacillus</taxon>
    </lineage>
</organism>
<reference evidence="5" key="1">
    <citation type="submission" date="2023-04" db="EMBL/GenBank/DDBJ databases">
        <title>Novel strain of Lactilactobacillus sakei and use thereof.</title>
        <authorList>
            <person name="Kim S.Y."/>
        </authorList>
    </citation>
    <scope>NUCLEOTIDE SEQUENCE</scope>
    <source>
        <strain evidence="5">HUP1</strain>
    </source>
</reference>
<dbReference type="InterPro" id="IPR013762">
    <property type="entry name" value="Integrase-like_cat_sf"/>
</dbReference>
<dbReference type="InterPro" id="IPR002104">
    <property type="entry name" value="Integrase_catalytic"/>
</dbReference>
<evidence type="ECO:0000313" key="6">
    <source>
        <dbReference type="Proteomes" id="UP001179858"/>
    </source>
</evidence>
<gene>
    <name evidence="5" type="ORF">QBD03_02560</name>
</gene>
<dbReference type="InterPro" id="IPR050090">
    <property type="entry name" value="Tyrosine_recombinase_XerCD"/>
</dbReference>
<evidence type="ECO:0000313" key="5">
    <source>
        <dbReference type="EMBL" id="WGI19614.1"/>
    </source>
</evidence>
<dbReference type="InterPro" id="IPR010998">
    <property type="entry name" value="Integrase_recombinase_N"/>
</dbReference>
<evidence type="ECO:0000256" key="3">
    <source>
        <dbReference type="ARBA" id="ARBA00023172"/>
    </source>
</evidence>